<accession>A0A238L883</accession>
<feature type="domain" description="FAD-binding FR-type" evidence="2">
    <location>
        <begin position="106"/>
        <end position="228"/>
    </location>
</feature>
<dbReference type="InterPro" id="IPR007037">
    <property type="entry name" value="SIP_rossman_dom"/>
</dbReference>
<dbReference type="OrthoDB" id="9814826at2"/>
<dbReference type="InterPro" id="IPR013113">
    <property type="entry name" value="SIP_FAD-bd"/>
</dbReference>
<reference evidence="4" key="1">
    <citation type="submission" date="2017-05" db="EMBL/GenBank/DDBJ databases">
        <authorList>
            <person name="Rodrigo-Torres L."/>
            <person name="Arahal R. D."/>
            <person name="Lucena T."/>
        </authorList>
    </citation>
    <scope>NUCLEOTIDE SEQUENCE [LARGE SCALE GENOMIC DNA]</scope>
    <source>
        <strain evidence="4">CECT 8621</strain>
    </source>
</reference>
<dbReference type="Pfam" id="PF08021">
    <property type="entry name" value="FAD_binding_9"/>
    <property type="match status" value="1"/>
</dbReference>
<protein>
    <submittedName>
        <fullName evidence="3">Vibriobactin utilization protein ViuB</fullName>
    </submittedName>
</protein>
<organism evidence="3 4">
    <name type="scientific">Actibacterium lipolyticum</name>
    <dbReference type="NCBI Taxonomy" id="1524263"/>
    <lineage>
        <taxon>Bacteria</taxon>
        <taxon>Pseudomonadati</taxon>
        <taxon>Pseudomonadota</taxon>
        <taxon>Alphaproteobacteria</taxon>
        <taxon>Rhodobacterales</taxon>
        <taxon>Roseobacteraceae</taxon>
        <taxon>Actibacterium</taxon>
    </lineage>
</organism>
<dbReference type="InterPro" id="IPR017927">
    <property type="entry name" value="FAD-bd_FR_type"/>
</dbReference>
<proteinExistence type="inferred from homology"/>
<dbReference type="CDD" id="cd06193">
    <property type="entry name" value="siderophore_interacting"/>
    <property type="match status" value="1"/>
</dbReference>
<dbReference type="PROSITE" id="PS51384">
    <property type="entry name" value="FAD_FR"/>
    <property type="match status" value="1"/>
</dbReference>
<dbReference type="PANTHER" id="PTHR30157">
    <property type="entry name" value="FERRIC REDUCTASE, NADPH-DEPENDENT"/>
    <property type="match status" value="1"/>
</dbReference>
<evidence type="ECO:0000313" key="3">
    <source>
        <dbReference type="EMBL" id="SMX51218.1"/>
    </source>
</evidence>
<name>A0A238L883_9RHOB</name>
<dbReference type="InterPro" id="IPR039374">
    <property type="entry name" value="SIP_fam"/>
</dbReference>
<comment type="similarity">
    <text evidence="1">Belongs to the SIP oxidoreductase family.</text>
</comment>
<dbReference type="Pfam" id="PF04954">
    <property type="entry name" value="SIP"/>
    <property type="match status" value="1"/>
</dbReference>
<dbReference type="Gene3D" id="2.40.30.10">
    <property type="entry name" value="Translation factors"/>
    <property type="match status" value="1"/>
</dbReference>
<dbReference type="RefSeq" id="WP_093968914.1">
    <property type="nucleotide sequence ID" value="NZ_FXYE01000005.1"/>
</dbReference>
<evidence type="ECO:0000259" key="2">
    <source>
        <dbReference type="PROSITE" id="PS51384"/>
    </source>
</evidence>
<dbReference type="SUPFAM" id="SSF63380">
    <property type="entry name" value="Riboflavin synthase domain-like"/>
    <property type="match status" value="1"/>
</dbReference>
<dbReference type="InterPro" id="IPR017938">
    <property type="entry name" value="Riboflavin_synthase-like_b-brl"/>
</dbReference>
<dbReference type="Gene3D" id="3.40.50.80">
    <property type="entry name" value="Nucleotide-binding domain of ferredoxin-NADP reductase (FNR) module"/>
    <property type="match status" value="1"/>
</dbReference>
<sequence>MTYTQQANAQFDGALPADFQVHFNEHLRDIGFPVHPTAEGFRAHMPEASVEMSLAETGFAVTILSSSTIHLHQTREGFLQMLNYLFPDAVDQLDWSGEISRNIAPPNFHLVSVASVRRISPNFLRVTMACENVGALLTGGMHFSLLLPPEGRAPVWPHINDEGRTIWAEGEDQLHRAPYTFVDLDVKAGTFSFDVFEHDGGRTTEWARHTTKGDVVAVVGPGGGTFPTGDFLLMAGDETALPAMRRILEHSDPARRGAVFIELGDMRDKCPIAAPEGVTVTWVQRGSGDTILDQICAAGLPETEQSHFVWFAAERDQVRRAKSHFRDTVKIERTQGYFSTYWTS</sequence>
<dbReference type="AlphaFoldDB" id="A0A238L883"/>
<evidence type="ECO:0000256" key="1">
    <source>
        <dbReference type="ARBA" id="ARBA00035644"/>
    </source>
</evidence>
<evidence type="ECO:0000313" key="4">
    <source>
        <dbReference type="Proteomes" id="UP000202922"/>
    </source>
</evidence>
<dbReference type="InterPro" id="IPR039261">
    <property type="entry name" value="FNR_nucleotide-bd"/>
</dbReference>
<dbReference type="EMBL" id="FXYE01000005">
    <property type="protein sequence ID" value="SMX51218.1"/>
    <property type="molecule type" value="Genomic_DNA"/>
</dbReference>
<dbReference type="PANTHER" id="PTHR30157:SF0">
    <property type="entry name" value="NADPH-DEPENDENT FERRIC-CHELATE REDUCTASE"/>
    <property type="match status" value="1"/>
</dbReference>
<dbReference type="GO" id="GO:0016491">
    <property type="term" value="F:oxidoreductase activity"/>
    <property type="evidence" value="ECO:0007669"/>
    <property type="project" value="InterPro"/>
</dbReference>
<gene>
    <name evidence="3" type="primary">viuB</name>
    <name evidence="3" type="ORF">COL8621_03748</name>
</gene>
<keyword evidence="4" id="KW-1185">Reference proteome</keyword>
<dbReference type="Proteomes" id="UP000202922">
    <property type="component" value="Unassembled WGS sequence"/>
</dbReference>